<evidence type="ECO:0008006" key="3">
    <source>
        <dbReference type="Google" id="ProtNLM"/>
    </source>
</evidence>
<keyword evidence="2" id="KW-1185">Reference proteome</keyword>
<dbReference type="RefSeq" id="WP_159450950.1">
    <property type="nucleotide sequence ID" value="NZ_FSQT01000001.1"/>
</dbReference>
<evidence type="ECO:0000313" key="1">
    <source>
        <dbReference type="EMBL" id="SIM51024.1"/>
    </source>
</evidence>
<gene>
    <name evidence="1" type="ORF">SAMN04489832_0332</name>
</gene>
<dbReference type="STRING" id="709881.SAMN04489832_0332"/>
<organism evidence="1 2">
    <name type="scientific">Micromonospora cremea</name>
    <dbReference type="NCBI Taxonomy" id="709881"/>
    <lineage>
        <taxon>Bacteria</taxon>
        <taxon>Bacillati</taxon>
        <taxon>Actinomycetota</taxon>
        <taxon>Actinomycetes</taxon>
        <taxon>Micromonosporales</taxon>
        <taxon>Micromonosporaceae</taxon>
        <taxon>Micromonospora</taxon>
    </lineage>
</organism>
<proteinExistence type="predicted"/>
<accession>A0A1N5TRQ8</accession>
<evidence type="ECO:0000313" key="2">
    <source>
        <dbReference type="Proteomes" id="UP000185124"/>
    </source>
</evidence>
<dbReference type="AlphaFoldDB" id="A0A1N5TRQ8"/>
<dbReference type="EMBL" id="FSQT01000001">
    <property type="protein sequence ID" value="SIM51024.1"/>
    <property type="molecule type" value="Genomic_DNA"/>
</dbReference>
<protein>
    <recommendedName>
        <fullName evidence="3">FXSXX-COOH protein</fullName>
    </recommendedName>
</protein>
<sequence>MAHAVPVEAQQTFSDLTLLLRTPLRQLTPDQVRPLVRRIVEDRNRSEAVDVAAFNSAI</sequence>
<reference evidence="2" key="1">
    <citation type="submission" date="2016-12" db="EMBL/GenBank/DDBJ databases">
        <authorList>
            <person name="Varghese N."/>
            <person name="Submissions S."/>
        </authorList>
    </citation>
    <scope>NUCLEOTIDE SEQUENCE [LARGE SCALE GENOMIC DNA]</scope>
    <source>
        <strain evidence="2">DSM 45599</strain>
    </source>
</reference>
<name>A0A1N5TRQ8_9ACTN</name>
<dbReference type="Proteomes" id="UP000185124">
    <property type="component" value="Unassembled WGS sequence"/>
</dbReference>